<dbReference type="GO" id="GO:0005634">
    <property type="term" value="C:nucleus"/>
    <property type="evidence" value="ECO:0007669"/>
    <property type="project" value="TreeGrafter"/>
</dbReference>
<evidence type="ECO:0000313" key="7">
    <source>
        <dbReference type="Proteomes" id="UP000292052"/>
    </source>
</evidence>
<dbReference type="GO" id="GO:0032233">
    <property type="term" value="P:positive regulation of actin filament bundle assembly"/>
    <property type="evidence" value="ECO:0007669"/>
    <property type="project" value="TreeGrafter"/>
</dbReference>
<dbReference type="OrthoDB" id="300641at2759"/>
<accession>A0A482VMT2</accession>
<keyword evidence="3" id="KW-0597">Phosphoprotein</keyword>
<evidence type="ECO:0000313" key="6">
    <source>
        <dbReference type="EMBL" id="RZC34090.1"/>
    </source>
</evidence>
<dbReference type="GO" id="GO:0003779">
    <property type="term" value="F:actin binding"/>
    <property type="evidence" value="ECO:0007669"/>
    <property type="project" value="TreeGrafter"/>
</dbReference>
<comment type="caution">
    <text evidence="6">The sequence shown here is derived from an EMBL/GenBank/DDBJ whole genome shotgun (WGS) entry which is preliminary data.</text>
</comment>
<dbReference type="Proteomes" id="UP000292052">
    <property type="component" value="Unassembled WGS sequence"/>
</dbReference>
<comment type="subcellular location">
    <subcellularLocation>
        <location evidence="1">Cytoplasm</location>
    </subcellularLocation>
</comment>
<reference evidence="6 7" key="1">
    <citation type="submission" date="2017-03" db="EMBL/GenBank/DDBJ databases">
        <title>Genome of the blue death feigning beetle - Asbolus verrucosus.</title>
        <authorList>
            <person name="Rider S.D."/>
        </authorList>
    </citation>
    <scope>NUCLEOTIDE SEQUENCE [LARGE SCALE GENOMIC DNA]</scope>
    <source>
        <strain evidence="6">Butters</strain>
        <tissue evidence="6">Head and leg muscle</tissue>
    </source>
</reference>
<feature type="region of interest" description="Disordered" evidence="5">
    <location>
        <begin position="958"/>
        <end position="990"/>
    </location>
</feature>
<dbReference type="GO" id="GO:0030018">
    <property type="term" value="C:Z disc"/>
    <property type="evidence" value="ECO:0007669"/>
    <property type="project" value="TreeGrafter"/>
</dbReference>
<evidence type="ECO:0000256" key="3">
    <source>
        <dbReference type="ARBA" id="ARBA00022553"/>
    </source>
</evidence>
<keyword evidence="7" id="KW-1185">Reference proteome</keyword>
<feature type="region of interest" description="Disordered" evidence="5">
    <location>
        <begin position="890"/>
        <end position="917"/>
    </location>
</feature>
<dbReference type="PANTHER" id="PTHR24217:SF0">
    <property type="entry name" value="PDZ DOMAIN-CONTAINING PROTEIN"/>
    <property type="match status" value="1"/>
</dbReference>
<proteinExistence type="inferred from homology"/>
<evidence type="ECO:0000256" key="2">
    <source>
        <dbReference type="ARBA" id="ARBA00022490"/>
    </source>
</evidence>
<evidence type="ECO:0000256" key="5">
    <source>
        <dbReference type="SAM" id="MobiDB-lite"/>
    </source>
</evidence>
<dbReference type="STRING" id="1661398.A0A482VMT2"/>
<dbReference type="EMBL" id="QDEB01083109">
    <property type="protein sequence ID" value="RZC34090.1"/>
    <property type="molecule type" value="Genomic_DNA"/>
</dbReference>
<comment type="similarity">
    <text evidence="4">Belongs to the synaptopodin family.</text>
</comment>
<evidence type="ECO:0000256" key="1">
    <source>
        <dbReference type="ARBA" id="ARBA00004496"/>
    </source>
</evidence>
<keyword evidence="2" id="KW-0963">Cytoplasm</keyword>
<dbReference type="AlphaFoldDB" id="A0A482VMT2"/>
<gene>
    <name evidence="6" type="ORF">BDFB_005242</name>
</gene>
<evidence type="ECO:0000256" key="4">
    <source>
        <dbReference type="ARBA" id="ARBA00038161"/>
    </source>
</evidence>
<organism evidence="6 7">
    <name type="scientific">Asbolus verrucosus</name>
    <name type="common">Desert ironclad beetle</name>
    <dbReference type="NCBI Taxonomy" id="1661398"/>
    <lineage>
        <taxon>Eukaryota</taxon>
        <taxon>Metazoa</taxon>
        <taxon>Ecdysozoa</taxon>
        <taxon>Arthropoda</taxon>
        <taxon>Hexapoda</taxon>
        <taxon>Insecta</taxon>
        <taxon>Pterygota</taxon>
        <taxon>Neoptera</taxon>
        <taxon>Endopterygota</taxon>
        <taxon>Coleoptera</taxon>
        <taxon>Polyphaga</taxon>
        <taxon>Cucujiformia</taxon>
        <taxon>Tenebrionidae</taxon>
        <taxon>Pimeliinae</taxon>
        <taxon>Asbolus</taxon>
    </lineage>
</organism>
<dbReference type="GO" id="GO:0015629">
    <property type="term" value="C:actin cytoskeleton"/>
    <property type="evidence" value="ECO:0007669"/>
    <property type="project" value="TreeGrafter"/>
</dbReference>
<name>A0A482VMT2_ASBVE</name>
<feature type="non-terminal residue" evidence="6">
    <location>
        <position position="990"/>
    </location>
</feature>
<dbReference type="PANTHER" id="PTHR24217">
    <property type="entry name" value="PUTATIVE-RELATED"/>
    <property type="match status" value="1"/>
</dbReference>
<dbReference type="InterPro" id="IPR051976">
    <property type="entry name" value="Synaptopodin_domain"/>
</dbReference>
<protein>
    <submittedName>
        <fullName evidence="6">Titin-like</fullName>
    </submittedName>
</protein>
<sequence length="990" mass="112105">MFASSAFYTKGVHPTVEEQVQLAKRISSSLSDISNQSSKGQSMYVNRKKRSVKWVHEGDGLRTTENSTEYVTETSEMKDPLKLVMNPHGQIQDINSLRKQGYNIEPALSPDVCLEIVKDLNSPKGKGAELFAKRRKRSEKWVVGETNGTRPTSIPDIAPSPTPILSPLPPISSFPPPSYLPETAQRIQHKEKLDEIQEKFTRPRVKLIKSPWDAALETGSVDAAFQDIPPAWPTKGNYVAPVVDSYEAALKNDGLASWTAPKISGSSNQKVFAHNPAYNSSSINRIVDNLQKGASNVDLYKPALPQAWNSPAVTKQQQYNRQKEAEELLKQTKSGRTASPFPAIHDVSLETELLKNDINKFQEQQLLDSNIRFISQFLAVPDVTLSPEILGKDNVHLRNSTQSTVNVISNEGIIQSSEEIKTKSSNEEKQNTHLSFCLIPNISKYLEQSEESFFQANKYESVKTNKKYEFNDSLSKYSAPSLKPGFRFAPVDTECKVIENSFSSTSTSNIKTLQSQIFESQGHFNASKSCSPHSVYVPTSRDETELQEARIAYEENQEDKITKKLKETKQEVVYKQKQEKMENVYASKIKEEINVKKLSQENAYVDKSNEESAEMQKRKKIPETLVGARPIFGPTDVSNEFQKAFTGRQKTVQDKSNEMTKKIKPQIEAEKSETLLEEKSTDLSKLSTQYINKELTQMETRHSTKNEEVEKIYYQQARKYHVDYQVVQEEGVRSPDKQDSEMKYYISQSYVKNKVNTDTAAGVLEKTIIVNESNVNDDYQKIPVKSLIKNYEQSATPVLRYKKIRDPFPNVVEKLSNKSVERSSSIQNITEKKFNTNQENFLKTCEQELGNIYYIANAKVETKYYPLKQQNENSSLYKYTSQKSQCQSSSAFQEENVVHSSNTLPRSKPKAPLSPNYKPTVAPQVFVPKETNSPLLNLSAPSYTQEVYSPESSYAPLYSQYQSNAPPQPPPRVNYGNLQNYNTAPRGWGQ</sequence>
<feature type="compositionally biased region" description="Polar residues" evidence="5">
    <location>
        <begin position="890"/>
        <end position="905"/>
    </location>
</feature>